<accession>A0A8T1W984</accession>
<protein>
    <submittedName>
        <fullName evidence="1">Uncharacterized protein</fullName>
    </submittedName>
</protein>
<evidence type="ECO:0000313" key="2">
    <source>
        <dbReference type="Proteomes" id="UP000694044"/>
    </source>
</evidence>
<evidence type="ECO:0000313" key="1">
    <source>
        <dbReference type="EMBL" id="KAG7390097.1"/>
    </source>
</evidence>
<organism evidence="1 2">
    <name type="scientific">Phytophthora pseudosyringae</name>
    <dbReference type="NCBI Taxonomy" id="221518"/>
    <lineage>
        <taxon>Eukaryota</taxon>
        <taxon>Sar</taxon>
        <taxon>Stramenopiles</taxon>
        <taxon>Oomycota</taxon>
        <taxon>Peronosporomycetes</taxon>
        <taxon>Peronosporales</taxon>
        <taxon>Peronosporaceae</taxon>
        <taxon>Phytophthora</taxon>
    </lineage>
</organism>
<comment type="caution">
    <text evidence="1">The sequence shown here is derived from an EMBL/GenBank/DDBJ whole genome shotgun (WGS) entry which is preliminary data.</text>
</comment>
<proteinExistence type="predicted"/>
<keyword evidence="2" id="KW-1185">Reference proteome</keyword>
<gene>
    <name evidence="1" type="ORF">PHYPSEUDO_008800</name>
</gene>
<dbReference type="Proteomes" id="UP000694044">
    <property type="component" value="Unassembled WGS sequence"/>
</dbReference>
<dbReference type="AlphaFoldDB" id="A0A8T1W984"/>
<name>A0A8T1W984_9STRA</name>
<dbReference type="EMBL" id="JAGDFM010000036">
    <property type="protein sequence ID" value="KAG7390097.1"/>
    <property type="molecule type" value="Genomic_DNA"/>
</dbReference>
<reference evidence="1" key="1">
    <citation type="submission" date="2021-02" db="EMBL/GenBank/DDBJ databases">
        <authorList>
            <person name="Palmer J.M."/>
        </authorList>
    </citation>
    <scope>NUCLEOTIDE SEQUENCE</scope>
    <source>
        <strain evidence="1">SCRP734</strain>
    </source>
</reference>
<sequence>MGIRDARITGSSDTVARYWFLSGIELPEDRESAVLLCSMSGGSSGRTFLPTVGNSKTSSEEVPLALFVWFRLCEMKNATSTIIKTAQPTAIPMIAAIPKELEDLADLLVSDPELLADELVEGPGANVGEVVTGAVVVVGTGEEVVGVGAVVVGDIGVVVRGAVVVGAVVSGVEVSGAKGSTVEVSGVSGVNVSGVKVSGVKVPGVRVSGVGVSGD</sequence>